<dbReference type="EMBL" id="BOOP01000050">
    <property type="protein sequence ID" value="GII43064.1"/>
    <property type="molecule type" value="Genomic_DNA"/>
</dbReference>
<dbReference type="Proteomes" id="UP000622547">
    <property type="component" value="Unassembled WGS sequence"/>
</dbReference>
<comment type="caution">
    <text evidence="1">The sequence shown here is derived from an EMBL/GenBank/DDBJ whole genome shotgun (WGS) entry which is preliminary data.</text>
</comment>
<gene>
    <name evidence="1" type="ORF">Pph01_80670</name>
</gene>
<keyword evidence="2" id="KW-1185">Reference proteome</keyword>
<organism evidence="1 2">
    <name type="scientific">Planotetraspora phitsanulokensis</name>
    <dbReference type="NCBI Taxonomy" id="575192"/>
    <lineage>
        <taxon>Bacteria</taxon>
        <taxon>Bacillati</taxon>
        <taxon>Actinomycetota</taxon>
        <taxon>Actinomycetes</taxon>
        <taxon>Streptosporangiales</taxon>
        <taxon>Streptosporangiaceae</taxon>
        <taxon>Planotetraspora</taxon>
    </lineage>
</organism>
<protein>
    <submittedName>
        <fullName evidence="1">Uncharacterized protein</fullName>
    </submittedName>
</protein>
<proteinExistence type="predicted"/>
<name>A0A8J3UIS4_9ACTN</name>
<sequence>MPAVARASYVDPRVIAAYQRGKTIYCALKDLGDSDGPATHGAAERAVIELLNRSK</sequence>
<evidence type="ECO:0000313" key="1">
    <source>
        <dbReference type="EMBL" id="GII43064.1"/>
    </source>
</evidence>
<dbReference type="AlphaFoldDB" id="A0A8J3UIS4"/>
<reference evidence="1 2" key="1">
    <citation type="submission" date="2021-01" db="EMBL/GenBank/DDBJ databases">
        <title>Whole genome shotgun sequence of Planotetraspora phitsanulokensis NBRC 104273.</title>
        <authorList>
            <person name="Komaki H."/>
            <person name="Tamura T."/>
        </authorList>
    </citation>
    <scope>NUCLEOTIDE SEQUENCE [LARGE SCALE GENOMIC DNA]</scope>
    <source>
        <strain evidence="1 2">NBRC 104273</strain>
    </source>
</reference>
<evidence type="ECO:0000313" key="2">
    <source>
        <dbReference type="Proteomes" id="UP000622547"/>
    </source>
</evidence>
<dbReference type="Gene3D" id="1.10.132.120">
    <property type="match status" value="1"/>
</dbReference>
<accession>A0A8J3UIS4</accession>